<reference evidence="2 3" key="1">
    <citation type="submission" date="2020-03" db="EMBL/GenBank/DDBJ databases">
        <title>Leucobacter sp. nov., isolated from beetles.</title>
        <authorList>
            <person name="Hyun D.-W."/>
            <person name="Bae J.-W."/>
        </authorList>
    </citation>
    <scope>NUCLEOTIDE SEQUENCE [LARGE SCALE GENOMIC DNA]</scope>
    <source>
        <strain evidence="2 3">HDW9B</strain>
    </source>
</reference>
<sequence>MAKQDTQDLFEESSQGAVSALTFIGFLLSVVLVIGGMALLSFGFQPVLEAAELWIFAAGTASVILGFIIPFGILPAIGK</sequence>
<feature type="transmembrane region" description="Helical" evidence="1">
    <location>
        <begin position="20"/>
        <end position="42"/>
    </location>
</feature>
<keyword evidence="1" id="KW-0812">Transmembrane</keyword>
<proteinExistence type="predicted"/>
<evidence type="ECO:0000313" key="2">
    <source>
        <dbReference type="EMBL" id="QIM16948.1"/>
    </source>
</evidence>
<keyword evidence="1" id="KW-1133">Transmembrane helix</keyword>
<accession>A0A6G8FKT3</accession>
<dbReference type="Proteomes" id="UP000501387">
    <property type="component" value="Chromosome"/>
</dbReference>
<organism evidence="2 3">
    <name type="scientific">Leucobacter insecticola</name>
    <dbReference type="NCBI Taxonomy" id="2714934"/>
    <lineage>
        <taxon>Bacteria</taxon>
        <taxon>Bacillati</taxon>
        <taxon>Actinomycetota</taxon>
        <taxon>Actinomycetes</taxon>
        <taxon>Micrococcales</taxon>
        <taxon>Microbacteriaceae</taxon>
        <taxon>Leucobacter</taxon>
    </lineage>
</organism>
<dbReference type="EMBL" id="CP049934">
    <property type="protein sequence ID" value="QIM16948.1"/>
    <property type="molecule type" value="Genomic_DNA"/>
</dbReference>
<name>A0A6G8FKT3_9MICO</name>
<protein>
    <submittedName>
        <fullName evidence="2">Uncharacterized protein</fullName>
    </submittedName>
</protein>
<gene>
    <name evidence="2" type="ORF">G7067_11915</name>
</gene>
<evidence type="ECO:0000313" key="3">
    <source>
        <dbReference type="Proteomes" id="UP000501387"/>
    </source>
</evidence>
<dbReference type="KEGG" id="lins:G7067_11915"/>
<keyword evidence="3" id="KW-1185">Reference proteome</keyword>
<keyword evidence="1" id="KW-0472">Membrane</keyword>
<dbReference type="RefSeq" id="WP_166324665.1">
    <property type="nucleotide sequence ID" value="NZ_CP049934.1"/>
</dbReference>
<dbReference type="AlphaFoldDB" id="A0A6G8FKT3"/>
<feature type="transmembrane region" description="Helical" evidence="1">
    <location>
        <begin position="54"/>
        <end position="77"/>
    </location>
</feature>
<evidence type="ECO:0000256" key="1">
    <source>
        <dbReference type="SAM" id="Phobius"/>
    </source>
</evidence>